<dbReference type="AlphaFoldDB" id="A0A9P4NZZ2"/>
<sequence>MTEESSLILRSPSIHSSDNPNRIQKASTTAQLNGNGAGGLNPRSCVTCRRRKVKCDKKPVCTNCVKAHIECVYPSPGRAPRRPRKPADMELIDRLKKLEGVVQMLGSQVQPENEKAETQEALEAGKEAPETHEQKIARACKELKELKKQKREQEGGRKPSTTSTGLENRFGRLVVDEGRSRYINPSFWASLSGEVEDIKGILHDSDDEHEDYPSPETSHSSPSNYQGFIFGLSSQNVDMLALHPPADHVPIYWRLYKENVDPLVKVIHAPSIEPTILEAKDCLDRIHRGLEALMFALYYGTITSLSAEECRATFGEERNDLINRYLFGVQQALARADFLQTDEIIVVQAFVIFLICLRRNGDARIIWTLTGLLVRMGQTLGLHRDGSHFDLPPFQVEMRRRLWWQICILDSRASEDHGCDPTIIEATFDTKMPLNVNDIDLDPLMTNFPESRLGCTEMTFGLIRFEIAATLRRLQYTPPGPKRCNKFFAEMSVEKKENWIKECHQRLEDKYLKDCDMSVPLYWVIATVSRLIMSKMWLMAYHPFQRLDGGSSLPQEIKDRLFVTSLNNVEYSLLLESEERTKKWGWLFRTYVQWHAIAFLLSELCVRVEGDEVERAWKTIDFVVARRWVDDQQISHKLKGHLWKPLRRLMEKARAEREKALAAKQEQQNATHDEASQASASMSTFDPTIQILNMDFTADRLYPINEITNDTSTNWIDPRRNSNIFAAPTTTIGTTSTNIPTSTINQDGVLGASLPEQFDFRDEWILNGDAHLVTPILTNPVATSNVTTYPNYTSPMTFTTTLPPLAPTTSSLMDNNTASPLLADGSVNWANWDDMVQEFGMDLDVNLPGNISAPGHFGNTFGGFGQWY</sequence>
<dbReference type="GO" id="GO:0005634">
    <property type="term" value="C:nucleus"/>
    <property type="evidence" value="ECO:0007669"/>
    <property type="project" value="UniProtKB-SubCell"/>
</dbReference>
<evidence type="ECO:0000313" key="7">
    <source>
        <dbReference type="Proteomes" id="UP000800235"/>
    </source>
</evidence>
<dbReference type="PROSITE" id="PS00463">
    <property type="entry name" value="ZN2_CY6_FUNGAL_1"/>
    <property type="match status" value="1"/>
</dbReference>
<evidence type="ECO:0000256" key="1">
    <source>
        <dbReference type="ARBA" id="ARBA00004123"/>
    </source>
</evidence>
<evidence type="ECO:0000256" key="4">
    <source>
        <dbReference type="SAM" id="MobiDB-lite"/>
    </source>
</evidence>
<evidence type="ECO:0000313" key="6">
    <source>
        <dbReference type="EMBL" id="KAF2434745.1"/>
    </source>
</evidence>
<dbReference type="Gene3D" id="4.10.240.10">
    <property type="entry name" value="Zn(2)-C6 fungal-type DNA-binding domain"/>
    <property type="match status" value="1"/>
</dbReference>
<dbReference type="GO" id="GO:0008270">
    <property type="term" value="F:zinc ion binding"/>
    <property type="evidence" value="ECO:0007669"/>
    <property type="project" value="InterPro"/>
</dbReference>
<dbReference type="InterPro" id="IPR036864">
    <property type="entry name" value="Zn2-C6_fun-type_DNA-bd_sf"/>
</dbReference>
<dbReference type="CDD" id="cd00067">
    <property type="entry name" value="GAL4"/>
    <property type="match status" value="1"/>
</dbReference>
<evidence type="ECO:0000256" key="2">
    <source>
        <dbReference type="ARBA" id="ARBA00022723"/>
    </source>
</evidence>
<feature type="region of interest" description="Disordered" evidence="4">
    <location>
        <begin position="147"/>
        <end position="167"/>
    </location>
</feature>
<dbReference type="SUPFAM" id="SSF57701">
    <property type="entry name" value="Zn2/Cys6 DNA-binding domain"/>
    <property type="match status" value="1"/>
</dbReference>
<feature type="compositionally biased region" description="Basic and acidic residues" evidence="4">
    <location>
        <begin position="147"/>
        <end position="157"/>
    </location>
</feature>
<dbReference type="InterPro" id="IPR050613">
    <property type="entry name" value="Sec_Metabolite_Reg"/>
</dbReference>
<evidence type="ECO:0000256" key="3">
    <source>
        <dbReference type="ARBA" id="ARBA00023242"/>
    </source>
</evidence>
<name>A0A9P4NZZ2_9PEZI</name>
<proteinExistence type="predicted"/>
<dbReference type="CDD" id="cd12148">
    <property type="entry name" value="fungal_TF_MHR"/>
    <property type="match status" value="1"/>
</dbReference>
<feature type="compositionally biased region" description="Polar residues" evidence="4">
    <location>
        <begin position="13"/>
        <end position="23"/>
    </location>
</feature>
<comment type="subcellular location">
    <subcellularLocation>
        <location evidence="1">Nucleus</location>
    </subcellularLocation>
</comment>
<dbReference type="InterPro" id="IPR001138">
    <property type="entry name" value="Zn2Cys6_DnaBD"/>
</dbReference>
<dbReference type="PROSITE" id="PS50048">
    <property type="entry name" value="ZN2_CY6_FUNGAL_2"/>
    <property type="match status" value="1"/>
</dbReference>
<dbReference type="PANTHER" id="PTHR31001:SF50">
    <property type="entry name" value="ZN(II)2CYS6 TRANSCRIPTION FACTOR (EUROFUNG)"/>
    <property type="match status" value="1"/>
</dbReference>
<dbReference type="InterPro" id="IPR007219">
    <property type="entry name" value="XnlR_reg_dom"/>
</dbReference>
<comment type="caution">
    <text evidence="6">The sequence shown here is derived from an EMBL/GenBank/DDBJ whole genome shotgun (WGS) entry which is preliminary data.</text>
</comment>
<dbReference type="SMART" id="SM00066">
    <property type="entry name" value="GAL4"/>
    <property type="match status" value="1"/>
</dbReference>
<organism evidence="6 7">
    <name type="scientific">Tothia fuscella</name>
    <dbReference type="NCBI Taxonomy" id="1048955"/>
    <lineage>
        <taxon>Eukaryota</taxon>
        <taxon>Fungi</taxon>
        <taxon>Dikarya</taxon>
        <taxon>Ascomycota</taxon>
        <taxon>Pezizomycotina</taxon>
        <taxon>Dothideomycetes</taxon>
        <taxon>Pleosporomycetidae</taxon>
        <taxon>Venturiales</taxon>
        <taxon>Cylindrosympodiaceae</taxon>
        <taxon>Tothia</taxon>
    </lineage>
</organism>
<dbReference type="Pfam" id="PF04082">
    <property type="entry name" value="Fungal_trans"/>
    <property type="match status" value="1"/>
</dbReference>
<dbReference type="PANTHER" id="PTHR31001">
    <property type="entry name" value="UNCHARACTERIZED TRANSCRIPTIONAL REGULATORY PROTEIN"/>
    <property type="match status" value="1"/>
</dbReference>
<keyword evidence="2" id="KW-0479">Metal-binding</keyword>
<dbReference type="Proteomes" id="UP000800235">
    <property type="component" value="Unassembled WGS sequence"/>
</dbReference>
<feature type="domain" description="Zn(2)-C6 fungal-type" evidence="5">
    <location>
        <begin position="44"/>
        <end position="73"/>
    </location>
</feature>
<accession>A0A9P4NZZ2</accession>
<keyword evidence="7" id="KW-1185">Reference proteome</keyword>
<dbReference type="SMART" id="SM00906">
    <property type="entry name" value="Fungal_trans"/>
    <property type="match status" value="1"/>
</dbReference>
<keyword evidence="3" id="KW-0539">Nucleus</keyword>
<feature type="region of interest" description="Disordered" evidence="4">
    <location>
        <begin position="1"/>
        <end position="23"/>
    </location>
</feature>
<protein>
    <recommendedName>
        <fullName evidence="5">Zn(2)-C6 fungal-type domain-containing protein</fullName>
    </recommendedName>
</protein>
<dbReference type="GO" id="GO:0000981">
    <property type="term" value="F:DNA-binding transcription factor activity, RNA polymerase II-specific"/>
    <property type="evidence" value="ECO:0007669"/>
    <property type="project" value="InterPro"/>
</dbReference>
<dbReference type="GO" id="GO:0006351">
    <property type="term" value="P:DNA-templated transcription"/>
    <property type="evidence" value="ECO:0007669"/>
    <property type="project" value="InterPro"/>
</dbReference>
<gene>
    <name evidence="6" type="ORF">EJ08DRAFT_668209</name>
</gene>
<dbReference type="Pfam" id="PF00172">
    <property type="entry name" value="Zn_clus"/>
    <property type="match status" value="1"/>
</dbReference>
<dbReference type="GO" id="GO:0003677">
    <property type="term" value="F:DNA binding"/>
    <property type="evidence" value="ECO:0007669"/>
    <property type="project" value="InterPro"/>
</dbReference>
<dbReference type="EMBL" id="MU007015">
    <property type="protein sequence ID" value="KAF2434745.1"/>
    <property type="molecule type" value="Genomic_DNA"/>
</dbReference>
<dbReference type="OrthoDB" id="3989227at2759"/>
<reference evidence="6" key="1">
    <citation type="journal article" date="2020" name="Stud. Mycol.">
        <title>101 Dothideomycetes genomes: a test case for predicting lifestyles and emergence of pathogens.</title>
        <authorList>
            <person name="Haridas S."/>
            <person name="Albert R."/>
            <person name="Binder M."/>
            <person name="Bloem J."/>
            <person name="Labutti K."/>
            <person name="Salamov A."/>
            <person name="Andreopoulos B."/>
            <person name="Baker S."/>
            <person name="Barry K."/>
            <person name="Bills G."/>
            <person name="Bluhm B."/>
            <person name="Cannon C."/>
            <person name="Castanera R."/>
            <person name="Culley D."/>
            <person name="Daum C."/>
            <person name="Ezra D."/>
            <person name="Gonzalez J."/>
            <person name="Henrissat B."/>
            <person name="Kuo A."/>
            <person name="Liang C."/>
            <person name="Lipzen A."/>
            <person name="Lutzoni F."/>
            <person name="Magnuson J."/>
            <person name="Mondo S."/>
            <person name="Nolan M."/>
            <person name="Ohm R."/>
            <person name="Pangilinan J."/>
            <person name="Park H.-J."/>
            <person name="Ramirez L."/>
            <person name="Alfaro M."/>
            <person name="Sun H."/>
            <person name="Tritt A."/>
            <person name="Yoshinaga Y."/>
            <person name="Zwiers L.-H."/>
            <person name="Turgeon B."/>
            <person name="Goodwin S."/>
            <person name="Spatafora J."/>
            <person name="Crous P."/>
            <person name="Grigoriev I."/>
        </authorList>
    </citation>
    <scope>NUCLEOTIDE SEQUENCE</scope>
    <source>
        <strain evidence="6">CBS 130266</strain>
    </source>
</reference>
<feature type="region of interest" description="Disordered" evidence="4">
    <location>
        <begin position="657"/>
        <end position="681"/>
    </location>
</feature>
<evidence type="ECO:0000259" key="5">
    <source>
        <dbReference type="PROSITE" id="PS50048"/>
    </source>
</evidence>